<reference evidence="2 3" key="1">
    <citation type="submission" date="2013-12" db="EMBL/GenBank/DDBJ databases">
        <authorList>
            <person name="Cubeta M."/>
            <person name="Pakala S."/>
            <person name="Fedorova N."/>
            <person name="Thomas E."/>
            <person name="Dean R."/>
            <person name="Jabaji S."/>
            <person name="Neate S."/>
            <person name="Toda T."/>
            <person name="Tavantzis S."/>
            <person name="Vilgalys R."/>
            <person name="Bharathan N."/>
            <person name="Pakala S."/>
            <person name="Losada L.S."/>
            <person name="Zafar N."/>
            <person name="Nierman W."/>
        </authorList>
    </citation>
    <scope>NUCLEOTIDE SEQUENCE [LARGE SCALE GENOMIC DNA]</scope>
    <source>
        <strain evidence="2 3">123E</strain>
    </source>
</reference>
<keyword evidence="3" id="KW-1185">Reference proteome</keyword>
<dbReference type="Proteomes" id="UP000027456">
    <property type="component" value="Unassembled WGS sequence"/>
</dbReference>
<evidence type="ECO:0000313" key="3">
    <source>
        <dbReference type="Proteomes" id="UP000027456"/>
    </source>
</evidence>
<dbReference type="Gene3D" id="2.130.10.10">
    <property type="entry name" value="YVTN repeat-like/Quinoprotein amine dehydrogenase"/>
    <property type="match status" value="1"/>
</dbReference>
<name>A0A074RMQ4_9AGAM</name>
<protein>
    <submittedName>
        <fullName evidence="2">Uncharacterized protein</fullName>
    </submittedName>
</protein>
<dbReference type="HOGENOM" id="CLU_025074_0_0_1"/>
<gene>
    <name evidence="2" type="ORF">V565_127030</name>
</gene>
<dbReference type="InterPro" id="IPR015943">
    <property type="entry name" value="WD40/YVTN_repeat-like_dom_sf"/>
</dbReference>
<organism evidence="2 3">
    <name type="scientific">Rhizoctonia solani 123E</name>
    <dbReference type="NCBI Taxonomy" id="1423351"/>
    <lineage>
        <taxon>Eukaryota</taxon>
        <taxon>Fungi</taxon>
        <taxon>Dikarya</taxon>
        <taxon>Basidiomycota</taxon>
        <taxon>Agaricomycotina</taxon>
        <taxon>Agaricomycetes</taxon>
        <taxon>Cantharellales</taxon>
        <taxon>Ceratobasidiaceae</taxon>
        <taxon>Rhizoctonia</taxon>
    </lineage>
</organism>
<sequence>MSLPEVLRKQVSDLTEQFEECTSELERLYAAKRYQNYLTHRKETLLPIYQAAFKLMRDADPPYRNEIFDALLAILGEEIGEEVATDICCRTFKPQDYRGKTSVLEDRRVLREMSEEIDEEGEEKEDPNTKSHPRSHPFASFSLGPSIITAAKSNRSARLVHDARCEISSVRGRKSRSSRTQRADVLLNLQLSAGGSCLAALGRTEATVIHPKDNQTNHRYPTPWVSFHLPKRSDSDFNSLIKQRKARFKVGLTGNVSQMTLDEQRRLIFVADEDRIKSFQWASADEPYFSRPIPKHTMYSKGFDGPMTAFANYALVRAGTGAAAVWYYGDLKTHSYRSRRFYLLRGERRAPYFIGGKMYPDGELDYDSHGNKYPPCENSRGSPEGSVIAFVDDRKLKPHIMRVLKGYRYAVLAAGRKEPSCISIDLEHGGQTVTRYQGHSGYVTNISTSPADQRVFLTSSRHDKYARLFDVRKPQPVLQFTAGQAGQECGAIALAYPGGIPTVFTASRYNQDFKVWDVRSRACVYELGTDECKASFIQSLTWDGRDRSLYALKSHSKDCHGLHDIDDKSKGYKNNTGSSSYSRIYRYSFKDKPKYSMVIDEEFEGSEVEFSGEEDSDEE</sequence>
<dbReference type="InterPro" id="IPR036322">
    <property type="entry name" value="WD40_repeat_dom_sf"/>
</dbReference>
<comment type="caution">
    <text evidence="2">The sequence shown here is derived from an EMBL/GenBank/DDBJ whole genome shotgun (WGS) entry which is preliminary data.</text>
</comment>
<evidence type="ECO:0000313" key="2">
    <source>
        <dbReference type="EMBL" id="KEP48346.1"/>
    </source>
</evidence>
<dbReference type="SUPFAM" id="SSF50978">
    <property type="entry name" value="WD40 repeat-like"/>
    <property type="match status" value="1"/>
</dbReference>
<dbReference type="AlphaFoldDB" id="A0A074RMQ4"/>
<dbReference type="STRING" id="1423351.A0A074RMQ4"/>
<feature type="compositionally biased region" description="Acidic residues" evidence="1">
    <location>
        <begin position="115"/>
        <end position="125"/>
    </location>
</feature>
<feature type="region of interest" description="Disordered" evidence="1">
    <location>
        <begin position="114"/>
        <end position="142"/>
    </location>
</feature>
<proteinExistence type="predicted"/>
<dbReference type="OrthoDB" id="3196094at2759"/>
<evidence type="ECO:0000256" key="1">
    <source>
        <dbReference type="SAM" id="MobiDB-lite"/>
    </source>
</evidence>
<accession>A0A074RMQ4</accession>
<dbReference type="EMBL" id="AZST01000529">
    <property type="protein sequence ID" value="KEP48346.1"/>
    <property type="molecule type" value="Genomic_DNA"/>
</dbReference>